<accession>B6HT42</accession>
<dbReference type="VEuPathDB" id="FungiDB:PCH_Pc22g08830"/>
<keyword evidence="2" id="KW-1185">Reference proteome</keyword>
<reference evidence="1 2" key="1">
    <citation type="journal article" date="2008" name="Nat. Biotechnol.">
        <title>Genome sequencing and analysis of the filamentous fungus Penicillium chrysogenum.</title>
        <authorList>
            <person name="van den Berg M.A."/>
            <person name="Albang R."/>
            <person name="Albermann K."/>
            <person name="Badger J.H."/>
            <person name="Daran J.-M."/>
            <person name="Driessen A.J.M."/>
            <person name="Garcia-Estrada C."/>
            <person name="Fedorova N.D."/>
            <person name="Harris D.M."/>
            <person name="Heijne W.H.M."/>
            <person name="Joardar V.S."/>
            <person name="Kiel J.A.K.W."/>
            <person name="Kovalchuk A."/>
            <person name="Martin J.F."/>
            <person name="Nierman W.C."/>
            <person name="Nijland J.G."/>
            <person name="Pronk J.T."/>
            <person name="Roubos J.A."/>
            <person name="van der Klei I.J."/>
            <person name="van Peij N.N.M.E."/>
            <person name="Veenhuis M."/>
            <person name="von Doehren H."/>
            <person name="Wagner C."/>
            <person name="Wortman J.R."/>
            <person name="Bovenberg R.A.L."/>
        </authorList>
    </citation>
    <scope>NUCLEOTIDE SEQUENCE [LARGE SCALE GENOMIC DNA]</scope>
    <source>
        <strain evidence="2">ATCC 28089 / DSM 1075 / NRRL 1951 / Wisconsin 54-1255</strain>
    </source>
</reference>
<organism evidence="1 2">
    <name type="scientific">Penicillium rubens (strain ATCC 28089 / DSM 1075 / NRRL 1951 / Wisconsin 54-1255)</name>
    <name type="common">Penicillium chrysogenum</name>
    <dbReference type="NCBI Taxonomy" id="500485"/>
    <lineage>
        <taxon>Eukaryota</taxon>
        <taxon>Fungi</taxon>
        <taxon>Dikarya</taxon>
        <taxon>Ascomycota</taxon>
        <taxon>Pezizomycotina</taxon>
        <taxon>Eurotiomycetes</taxon>
        <taxon>Eurotiomycetidae</taxon>
        <taxon>Eurotiales</taxon>
        <taxon>Aspergillaceae</taxon>
        <taxon>Penicillium</taxon>
        <taxon>Penicillium chrysogenum species complex</taxon>
    </lineage>
</organism>
<evidence type="ECO:0000313" key="1">
    <source>
        <dbReference type="EMBL" id="CAP98171.1"/>
    </source>
</evidence>
<dbReference type="HOGENOM" id="CLU_883094_0_0_1"/>
<dbReference type="AlphaFoldDB" id="B6HT42"/>
<sequence>MGFLTKLLWNENGDGEGNERCLGGVSRPCLRFVEHARRGSKDIWMNRTLWVRLRLLLAIRVDLADDRPHFTADGVLRMWADDGVHCCTAPVHHAKSVGMNERAIQLVDFGQNSDRTLSTKCTSVLSRFRPGGMMSVDLANRGQAGTTRGASIGASRPFHPGHVDDCFRVVGLSAGVVTGIDKAWLEQFLPEVVSCQREASLSVMAMGHGRVNMRFNEKQARGLPTLKPRSTTLDPFGLSLEGPWHQVMPDSLGQPHHLKPFQLSFLPSRTHSAIIRKNMEKALGIVPDIAPDVATCYCYMKWDVPKNRTFTVVNP</sequence>
<proteinExistence type="predicted"/>
<name>B6HT42_PENRW</name>
<dbReference type="EMBL" id="AM920437">
    <property type="protein sequence ID" value="CAP98171.1"/>
    <property type="molecule type" value="Genomic_DNA"/>
</dbReference>
<evidence type="ECO:0000313" key="2">
    <source>
        <dbReference type="Proteomes" id="UP000000724"/>
    </source>
</evidence>
<dbReference type="Proteomes" id="UP000000724">
    <property type="component" value="Contig Pc00c22"/>
</dbReference>
<protein>
    <submittedName>
        <fullName evidence="1">Uncharacterized protein</fullName>
    </submittedName>
</protein>
<gene>
    <name evidence="1" type="ORF">Pc22g08830</name>
    <name evidence="1" type="ORF">PCH_Pc22g08830</name>
</gene>